<feature type="compositionally biased region" description="Basic and acidic residues" evidence="1">
    <location>
        <begin position="7"/>
        <end position="23"/>
    </location>
</feature>
<dbReference type="Proteomes" id="UP001283361">
    <property type="component" value="Unassembled WGS sequence"/>
</dbReference>
<keyword evidence="2" id="KW-0472">Membrane</keyword>
<keyword evidence="4" id="KW-1185">Reference proteome</keyword>
<evidence type="ECO:0000256" key="1">
    <source>
        <dbReference type="SAM" id="MobiDB-lite"/>
    </source>
</evidence>
<comment type="caution">
    <text evidence="3">The sequence shown here is derived from an EMBL/GenBank/DDBJ whole genome shotgun (WGS) entry which is preliminary data.</text>
</comment>
<evidence type="ECO:0000313" key="4">
    <source>
        <dbReference type="Proteomes" id="UP001283361"/>
    </source>
</evidence>
<keyword evidence="2" id="KW-0812">Transmembrane</keyword>
<dbReference type="EMBL" id="JAWDGP010006541">
    <property type="protein sequence ID" value="KAK3739286.1"/>
    <property type="molecule type" value="Genomic_DNA"/>
</dbReference>
<name>A0AAE1CVG5_9GAST</name>
<organism evidence="3 4">
    <name type="scientific">Elysia crispata</name>
    <name type="common">lettuce slug</name>
    <dbReference type="NCBI Taxonomy" id="231223"/>
    <lineage>
        <taxon>Eukaryota</taxon>
        <taxon>Metazoa</taxon>
        <taxon>Spiralia</taxon>
        <taxon>Lophotrochozoa</taxon>
        <taxon>Mollusca</taxon>
        <taxon>Gastropoda</taxon>
        <taxon>Heterobranchia</taxon>
        <taxon>Euthyneura</taxon>
        <taxon>Panpulmonata</taxon>
        <taxon>Sacoglossa</taxon>
        <taxon>Placobranchoidea</taxon>
        <taxon>Plakobranchidae</taxon>
        <taxon>Elysia</taxon>
    </lineage>
</organism>
<proteinExistence type="predicted"/>
<feature type="region of interest" description="Disordered" evidence="1">
    <location>
        <begin position="1"/>
        <end position="33"/>
    </location>
</feature>
<feature type="region of interest" description="Disordered" evidence="1">
    <location>
        <begin position="66"/>
        <end position="107"/>
    </location>
</feature>
<feature type="transmembrane region" description="Helical" evidence="2">
    <location>
        <begin position="131"/>
        <end position="151"/>
    </location>
</feature>
<reference evidence="3" key="1">
    <citation type="journal article" date="2023" name="G3 (Bethesda)">
        <title>A reference genome for the long-term kleptoplast-retaining sea slug Elysia crispata morphotype clarki.</title>
        <authorList>
            <person name="Eastman K.E."/>
            <person name="Pendleton A.L."/>
            <person name="Shaikh M.A."/>
            <person name="Suttiyut T."/>
            <person name="Ogas R."/>
            <person name="Tomko P."/>
            <person name="Gavelis G."/>
            <person name="Widhalm J.R."/>
            <person name="Wisecaver J.H."/>
        </authorList>
    </citation>
    <scope>NUCLEOTIDE SEQUENCE</scope>
    <source>
        <strain evidence="3">ECLA1</strain>
    </source>
</reference>
<evidence type="ECO:0000256" key="2">
    <source>
        <dbReference type="SAM" id="Phobius"/>
    </source>
</evidence>
<gene>
    <name evidence="3" type="ORF">RRG08_050490</name>
</gene>
<sequence>MFVLHRYNKEQEEKQEQERKENELAALSQTDTKGGNYVHLAEKLRGQLRHNALNVVDSIDHRIQTVTDTSDSRSCPSPQSKQAGYQRSAVRPEPGTPRASPGNTHHPEMTVSRVRRFWARGYRLTSTELDWMFFVLFDVTSTLVYVCIMFGRPWIAAISTFYSGVLLNTS</sequence>
<accession>A0AAE1CVG5</accession>
<protein>
    <submittedName>
        <fullName evidence="3">Uncharacterized protein</fullName>
    </submittedName>
</protein>
<feature type="compositionally biased region" description="Polar residues" evidence="1">
    <location>
        <begin position="66"/>
        <end position="85"/>
    </location>
</feature>
<keyword evidence="2" id="KW-1133">Transmembrane helix</keyword>
<evidence type="ECO:0000313" key="3">
    <source>
        <dbReference type="EMBL" id="KAK3739286.1"/>
    </source>
</evidence>
<dbReference type="AlphaFoldDB" id="A0AAE1CVG5"/>